<reference evidence="1" key="1">
    <citation type="journal article" date="2014" name="J. Antimicrob. Chemother.">
        <title>Effects of selective digestive decontamination (SDD) on the gut resistome.</title>
        <authorList>
            <person name="Buelow E."/>
            <person name="Gonzalez T.B."/>
            <person name="Versluis D."/>
            <person name="Oostdijk E.A."/>
            <person name="Ogilvie L.A."/>
            <person name="van Mourik M.S."/>
            <person name="Oosterink E."/>
            <person name="van Passel M.W."/>
            <person name="Smidt H."/>
            <person name="D'Andrea M.M."/>
            <person name="de Been M."/>
            <person name="Jones B.V."/>
            <person name="Willems R.J."/>
            <person name="Bonten M.J."/>
            <person name="van Schaik W."/>
        </authorList>
    </citation>
    <scope>NUCLEOTIDE SEQUENCE</scope>
</reference>
<name>U3NBS3_9BACT</name>
<organism evidence="1">
    <name type="scientific">uncultured bacterium EB1</name>
    <dbReference type="NCBI Taxonomy" id="1348854"/>
    <lineage>
        <taxon>Bacteria</taxon>
        <taxon>environmental samples</taxon>
    </lineage>
</organism>
<sequence>MGFFFAAQYTDSLRSKKSTSHDALRIVLVDFFCKDIKIDIHISP</sequence>
<dbReference type="AlphaFoldDB" id="U3NBS3"/>
<dbReference type="EMBL" id="KF176928">
    <property type="protein sequence ID" value="AGW28676.1"/>
    <property type="molecule type" value="Genomic_DNA"/>
</dbReference>
<accession>U3NBS3</accession>
<proteinExistence type="predicted"/>
<evidence type="ECO:0000313" key="1">
    <source>
        <dbReference type="EMBL" id="AGW28676.1"/>
    </source>
</evidence>
<protein>
    <submittedName>
        <fullName evidence="1">Uncharacterized protein</fullName>
    </submittedName>
</protein>